<keyword evidence="1" id="KW-0285">Flavoprotein</keyword>
<dbReference type="EMBL" id="SCJN01000242">
    <property type="protein sequence ID" value="RXD10851.1"/>
    <property type="molecule type" value="Genomic_DNA"/>
</dbReference>
<dbReference type="GO" id="GO:0016491">
    <property type="term" value="F:oxidoreductase activity"/>
    <property type="evidence" value="ECO:0007669"/>
    <property type="project" value="UniProtKB-KW"/>
</dbReference>
<dbReference type="InterPro" id="IPR036188">
    <property type="entry name" value="FAD/NAD-bd_sf"/>
</dbReference>
<dbReference type="Pfam" id="PF00890">
    <property type="entry name" value="FAD_binding_2"/>
    <property type="match status" value="1"/>
</dbReference>
<organism evidence="4 5">
    <name type="scientific">Escherichia coli</name>
    <dbReference type="NCBI Taxonomy" id="562"/>
    <lineage>
        <taxon>Bacteria</taxon>
        <taxon>Pseudomonadati</taxon>
        <taxon>Pseudomonadota</taxon>
        <taxon>Gammaproteobacteria</taxon>
        <taxon>Enterobacterales</taxon>
        <taxon>Enterobacteriaceae</taxon>
        <taxon>Escherichia</taxon>
    </lineage>
</organism>
<dbReference type="InterPro" id="IPR003953">
    <property type="entry name" value="FAD-dep_OxRdtase_2_FAD-bd"/>
</dbReference>
<name>A0A444R7N2_ECOLX</name>
<dbReference type="Proteomes" id="UP000288730">
    <property type="component" value="Unassembled WGS sequence"/>
</dbReference>
<comment type="caution">
    <text evidence="4">The sequence shown here is derived from an EMBL/GenBank/DDBJ whole genome shotgun (WGS) entry which is preliminary data.</text>
</comment>
<dbReference type="AlphaFoldDB" id="A0A444R7N2"/>
<reference evidence="4 5" key="1">
    <citation type="submission" date="2019-01" db="EMBL/GenBank/DDBJ databases">
        <title>Genomic analysis of febrile catheter-associated UTI E. coli isolates.</title>
        <authorList>
            <person name="Potter R."/>
            <person name="Zou Z."/>
            <person name="Henderson J."/>
            <person name="Dantas G."/>
        </authorList>
    </citation>
    <scope>NUCLEOTIDE SEQUENCE [LARGE SCALE GENOMIC DNA]</scope>
    <source>
        <strain evidence="4 5">29_CAASB</strain>
    </source>
</reference>
<sequence length="81" mass="8558">MRFDTVIMGGGLAGLLCGLQLQKHGLRCAIVTRGQSALHFSSGSLDLLSHLPDGQPVTDIHSGLESLRQQAPAHPYTLLGP</sequence>
<proteinExistence type="predicted"/>
<accession>A0A444R7N2</accession>
<dbReference type="Gene3D" id="3.50.50.60">
    <property type="entry name" value="FAD/NAD(P)-binding domain"/>
    <property type="match status" value="1"/>
</dbReference>
<evidence type="ECO:0000256" key="1">
    <source>
        <dbReference type="ARBA" id="ARBA00022630"/>
    </source>
</evidence>
<feature type="domain" description="FAD-dependent oxidoreductase 2 FAD-binding" evidence="3">
    <location>
        <begin position="4"/>
        <end position="78"/>
    </location>
</feature>
<keyword evidence="2" id="KW-0560">Oxidoreductase</keyword>
<feature type="non-terminal residue" evidence="4">
    <location>
        <position position="81"/>
    </location>
</feature>
<evidence type="ECO:0000259" key="3">
    <source>
        <dbReference type="Pfam" id="PF00890"/>
    </source>
</evidence>
<evidence type="ECO:0000256" key="2">
    <source>
        <dbReference type="ARBA" id="ARBA00023002"/>
    </source>
</evidence>
<protein>
    <submittedName>
        <fullName evidence="4">FAD-binding protein</fullName>
    </submittedName>
</protein>
<evidence type="ECO:0000313" key="5">
    <source>
        <dbReference type="Proteomes" id="UP000288730"/>
    </source>
</evidence>
<gene>
    <name evidence="4" type="ORF">EPS76_21655</name>
</gene>
<evidence type="ECO:0000313" key="4">
    <source>
        <dbReference type="EMBL" id="RXD10851.1"/>
    </source>
</evidence>
<dbReference type="SUPFAM" id="SSF51905">
    <property type="entry name" value="FAD/NAD(P)-binding domain"/>
    <property type="match status" value="1"/>
</dbReference>